<reference evidence="1 2" key="1">
    <citation type="journal article" date="2020" name="Nature">
        <title>Six reference-quality genomes reveal evolution of bat adaptations.</title>
        <authorList>
            <person name="Jebb D."/>
            <person name="Huang Z."/>
            <person name="Pippel M."/>
            <person name="Hughes G.M."/>
            <person name="Lavrichenko K."/>
            <person name="Devanna P."/>
            <person name="Winkler S."/>
            <person name="Jermiin L.S."/>
            <person name="Skirmuntt E.C."/>
            <person name="Katzourakis A."/>
            <person name="Burkitt-Gray L."/>
            <person name="Ray D.A."/>
            <person name="Sullivan K.A.M."/>
            <person name="Roscito J.G."/>
            <person name="Kirilenko B.M."/>
            <person name="Davalos L.M."/>
            <person name="Corthals A.P."/>
            <person name="Power M.L."/>
            <person name="Jones G."/>
            <person name="Ransome R.D."/>
            <person name="Dechmann D.K.N."/>
            <person name="Locatelli A.G."/>
            <person name="Puechmaille S.J."/>
            <person name="Fedrigo O."/>
            <person name="Jarvis E.D."/>
            <person name="Hiller M."/>
            <person name="Vernes S.C."/>
            <person name="Myers E.W."/>
            <person name="Teeling E.C."/>
        </authorList>
    </citation>
    <scope>NUCLEOTIDE SEQUENCE [LARGE SCALE GENOMIC DNA]</scope>
    <source>
        <strain evidence="1">MPipKuh1</strain>
        <tissue evidence="1">Flight muscle</tissue>
    </source>
</reference>
<sequence length="123" mass="14489">MHIKYFRTLLVSESFYLHFPSLKTGVSYGPERLMVRKIRYLLVGKKQNCYNPIYLCASETVHKPSYLLLLIPETLHKYTYIHPLLTKQPNELGNRWETESPCVHTTTMPITCWVILRKPHILS</sequence>
<gene>
    <name evidence="1" type="ORF">mPipKuh1_009587</name>
</gene>
<evidence type="ECO:0000313" key="2">
    <source>
        <dbReference type="Proteomes" id="UP000558488"/>
    </source>
</evidence>
<name>A0A7J7ZJV1_PIPKU</name>
<organism evidence="1 2">
    <name type="scientific">Pipistrellus kuhlii</name>
    <name type="common">Kuhl's pipistrelle</name>
    <dbReference type="NCBI Taxonomy" id="59472"/>
    <lineage>
        <taxon>Eukaryota</taxon>
        <taxon>Metazoa</taxon>
        <taxon>Chordata</taxon>
        <taxon>Craniata</taxon>
        <taxon>Vertebrata</taxon>
        <taxon>Euteleostomi</taxon>
        <taxon>Mammalia</taxon>
        <taxon>Eutheria</taxon>
        <taxon>Laurasiatheria</taxon>
        <taxon>Chiroptera</taxon>
        <taxon>Yangochiroptera</taxon>
        <taxon>Vespertilionidae</taxon>
        <taxon>Pipistrellus</taxon>
    </lineage>
</organism>
<accession>A0A7J7ZJV1</accession>
<comment type="caution">
    <text evidence="1">The sequence shown here is derived from an EMBL/GenBank/DDBJ whole genome shotgun (WGS) entry which is preliminary data.</text>
</comment>
<dbReference type="EMBL" id="JACAGB010000003">
    <property type="protein sequence ID" value="KAF6374368.1"/>
    <property type="molecule type" value="Genomic_DNA"/>
</dbReference>
<dbReference type="AlphaFoldDB" id="A0A7J7ZJV1"/>
<keyword evidence="2" id="KW-1185">Reference proteome</keyword>
<protein>
    <submittedName>
        <fullName evidence="1">Uncharacterized protein</fullName>
    </submittedName>
</protein>
<evidence type="ECO:0000313" key="1">
    <source>
        <dbReference type="EMBL" id="KAF6374368.1"/>
    </source>
</evidence>
<dbReference type="Proteomes" id="UP000558488">
    <property type="component" value="Unassembled WGS sequence"/>
</dbReference>
<proteinExistence type="predicted"/>